<evidence type="ECO:0000259" key="1">
    <source>
        <dbReference type="Pfam" id="PF01883"/>
    </source>
</evidence>
<dbReference type="EMBL" id="BOMV01000056">
    <property type="protein sequence ID" value="GIE97379.1"/>
    <property type="molecule type" value="Genomic_DNA"/>
</dbReference>
<reference evidence="2" key="1">
    <citation type="submission" date="2021-01" db="EMBL/GenBank/DDBJ databases">
        <title>Whole genome shotgun sequence of Actinoplanes rishiriensis NBRC 108556.</title>
        <authorList>
            <person name="Komaki H."/>
            <person name="Tamura T."/>
        </authorList>
    </citation>
    <scope>NUCLEOTIDE SEQUENCE</scope>
    <source>
        <strain evidence="2">NBRC 108556</strain>
    </source>
</reference>
<gene>
    <name evidence="2" type="ORF">Ari01nite_48440</name>
</gene>
<dbReference type="Proteomes" id="UP000636960">
    <property type="component" value="Unassembled WGS sequence"/>
</dbReference>
<name>A0A919K0X7_9ACTN</name>
<organism evidence="2 3">
    <name type="scientific">Paractinoplanes rishiriensis</name>
    <dbReference type="NCBI Taxonomy" id="1050105"/>
    <lineage>
        <taxon>Bacteria</taxon>
        <taxon>Bacillati</taxon>
        <taxon>Actinomycetota</taxon>
        <taxon>Actinomycetes</taxon>
        <taxon>Micromonosporales</taxon>
        <taxon>Micromonosporaceae</taxon>
        <taxon>Paractinoplanes</taxon>
    </lineage>
</organism>
<comment type="caution">
    <text evidence="2">The sequence shown here is derived from an EMBL/GenBank/DDBJ whole genome shotgun (WGS) entry which is preliminary data.</text>
</comment>
<dbReference type="InterPro" id="IPR034904">
    <property type="entry name" value="FSCA_dom_sf"/>
</dbReference>
<accession>A0A919K0X7</accession>
<feature type="domain" description="MIP18 family-like" evidence="1">
    <location>
        <begin position="6"/>
        <end position="74"/>
    </location>
</feature>
<evidence type="ECO:0000313" key="2">
    <source>
        <dbReference type="EMBL" id="GIE97379.1"/>
    </source>
</evidence>
<dbReference type="AlphaFoldDB" id="A0A919K0X7"/>
<keyword evidence="3" id="KW-1185">Reference proteome</keyword>
<dbReference type="Gene3D" id="3.30.300.130">
    <property type="entry name" value="Fe-S cluster assembly (FSCA)"/>
    <property type="match status" value="1"/>
</dbReference>
<dbReference type="RefSeq" id="WP_203784261.1">
    <property type="nucleotide sequence ID" value="NZ_BOMV01000056.1"/>
</dbReference>
<dbReference type="InterPro" id="IPR002744">
    <property type="entry name" value="MIP18-like"/>
</dbReference>
<dbReference type="Pfam" id="PF01883">
    <property type="entry name" value="FeS_assembly_P"/>
    <property type="match status" value="1"/>
</dbReference>
<proteinExistence type="predicted"/>
<dbReference type="SUPFAM" id="SSF117916">
    <property type="entry name" value="Fe-S cluster assembly (FSCA) domain-like"/>
    <property type="match status" value="1"/>
</dbReference>
<protein>
    <recommendedName>
        <fullName evidence="1">MIP18 family-like domain-containing protein</fullName>
    </recommendedName>
</protein>
<evidence type="ECO:0000313" key="3">
    <source>
        <dbReference type="Proteomes" id="UP000636960"/>
    </source>
</evidence>
<sequence length="219" mass="23342">MTASHDAVWAALSGVVDPELDRPVTELGFVKSVRVDPAVVVELRLPTYFCAPNFAWLMVADARDALAALPGVTDPRVLLLDHFAADEINAAGSFSTAFAADGLDPDLTELRRIFERKAHVAAQERLARQVAPQLSDPAALVALTLAEAARLAPAAAAGVARRRARLGLVTDLALCDGSGAPLAPDALPVWLRFARTVRVSIDGNASLCRGLLRTRYQSR</sequence>